<dbReference type="AlphaFoldDB" id="A0A1T4NH01"/>
<sequence>MAAEQNGHDGAFRISVGDADLNFRPVRIDDPVPTGRQILEAAGVRIPEEHLVFQILRDGELEELRQDETTDLRGGQVERFLIFPGAESFRIELDGQVLEWGACAISGRVLKTLAQVDPKTYGVWLEVRGAEDRPIGDTELVRLDGKGLERFFTGISQTTEGGA</sequence>
<dbReference type="OrthoDB" id="512401at2"/>
<protein>
    <submittedName>
        <fullName evidence="2">Multiubiquitin</fullName>
    </submittedName>
</protein>
<evidence type="ECO:0000259" key="1">
    <source>
        <dbReference type="Pfam" id="PF14452"/>
    </source>
</evidence>
<proteinExistence type="predicted"/>
<dbReference type="InterPro" id="IPR027802">
    <property type="entry name" value="Multi-ubiquitin_dom"/>
</dbReference>
<dbReference type="EMBL" id="FUXL01000003">
    <property type="protein sequence ID" value="SJZ78540.1"/>
    <property type="molecule type" value="Genomic_DNA"/>
</dbReference>
<dbReference type="RefSeq" id="WP_116002578.1">
    <property type="nucleotide sequence ID" value="NZ_FUXL01000003.1"/>
</dbReference>
<evidence type="ECO:0000313" key="3">
    <source>
        <dbReference type="Proteomes" id="UP000190135"/>
    </source>
</evidence>
<dbReference type="STRING" id="1365950.SAMN05428963_10325"/>
<reference evidence="2 3" key="1">
    <citation type="submission" date="2017-02" db="EMBL/GenBank/DDBJ databases">
        <authorList>
            <person name="Peterson S.W."/>
        </authorList>
    </citation>
    <scope>NUCLEOTIDE SEQUENCE [LARGE SCALE GENOMIC DNA]</scope>
    <source>
        <strain evidence="2 3">USBA 369</strain>
    </source>
</reference>
<organism evidence="2 3">
    <name type="scientific">Consotaella salsifontis</name>
    <dbReference type="NCBI Taxonomy" id="1365950"/>
    <lineage>
        <taxon>Bacteria</taxon>
        <taxon>Pseudomonadati</taxon>
        <taxon>Pseudomonadota</taxon>
        <taxon>Alphaproteobacteria</taxon>
        <taxon>Hyphomicrobiales</taxon>
        <taxon>Aurantimonadaceae</taxon>
        <taxon>Consotaella</taxon>
    </lineage>
</organism>
<dbReference type="Proteomes" id="UP000190135">
    <property type="component" value="Unassembled WGS sequence"/>
</dbReference>
<evidence type="ECO:0000313" key="2">
    <source>
        <dbReference type="EMBL" id="SJZ78540.1"/>
    </source>
</evidence>
<gene>
    <name evidence="2" type="ORF">SAMN05428963_10325</name>
</gene>
<feature type="domain" description="Multi-ubiquitin" evidence="1">
    <location>
        <begin position="20"/>
        <end position="84"/>
    </location>
</feature>
<dbReference type="Pfam" id="PF14452">
    <property type="entry name" value="Multi_ubiq"/>
    <property type="match status" value="2"/>
</dbReference>
<feature type="domain" description="Multi-ubiquitin" evidence="1">
    <location>
        <begin position="89"/>
        <end position="153"/>
    </location>
</feature>
<name>A0A1T4NH01_9HYPH</name>
<accession>A0A1T4NH01</accession>
<keyword evidence="3" id="KW-1185">Reference proteome</keyword>